<dbReference type="InterPro" id="IPR013783">
    <property type="entry name" value="Ig-like_fold"/>
</dbReference>
<dbReference type="Proteomes" id="UP000008225">
    <property type="component" value="Chromosome 8"/>
</dbReference>
<dbReference type="STRING" id="9483.ENSCJAP00000078043"/>
<feature type="signal peptide" evidence="6">
    <location>
        <begin position="1"/>
        <end position="21"/>
    </location>
</feature>
<sequence>MGTRLLGCAALCLLAAGPFHAKVTQTPGYLVKRKGQKTEMDCTPEKGHTFVYWYQQNQNKELTFLISFQNEQILEETEIHKKRFLSQCPRNSPCSLTILVSDPGDRALYLCASSQSTALKCQFLSAHKLVIDPAQEVGDVLDCKGVTENNWSQLKPQWNSTEGSRVFSTSQEVMGRQF</sequence>
<evidence type="ECO:0000259" key="7">
    <source>
        <dbReference type="PROSITE" id="PS50835"/>
    </source>
</evidence>
<dbReference type="GO" id="GO:0002376">
    <property type="term" value="P:immune system process"/>
    <property type="evidence" value="ECO:0007669"/>
    <property type="project" value="UniProtKB-KW"/>
</dbReference>
<dbReference type="InterPro" id="IPR007110">
    <property type="entry name" value="Ig-like_dom"/>
</dbReference>
<dbReference type="Pfam" id="PF07686">
    <property type="entry name" value="V-set"/>
    <property type="match status" value="1"/>
</dbReference>
<dbReference type="GO" id="GO:0005886">
    <property type="term" value="C:plasma membrane"/>
    <property type="evidence" value="ECO:0007669"/>
    <property type="project" value="UniProtKB-SubCell"/>
</dbReference>
<reference evidence="8" key="1">
    <citation type="submission" date="2009-03" db="EMBL/GenBank/DDBJ databases">
        <authorList>
            <person name="Warren W."/>
            <person name="Ye L."/>
            <person name="Minx P."/>
            <person name="Worley K."/>
            <person name="Gibbs R."/>
            <person name="Wilson R.K."/>
        </authorList>
    </citation>
    <scope>NUCLEOTIDE SEQUENCE [LARGE SCALE GENOMIC DNA]</scope>
</reference>
<dbReference type="OMA" id="PQWNLTQ"/>
<evidence type="ECO:0000313" key="8">
    <source>
        <dbReference type="Ensembl" id="ENSCJAP00000078043.1"/>
    </source>
</evidence>
<keyword evidence="4" id="KW-0391">Immunity</keyword>
<dbReference type="Ensembl" id="ENSCJAT00000109012.2">
    <property type="protein sequence ID" value="ENSCJAP00000078043.1"/>
    <property type="gene ID" value="ENSCJAG00000068401.2"/>
</dbReference>
<dbReference type="InParanoid" id="A0A5F4WJY4"/>
<evidence type="ECO:0000256" key="1">
    <source>
        <dbReference type="ARBA" id="ARBA00004236"/>
    </source>
</evidence>
<dbReference type="GO" id="GO:0007166">
    <property type="term" value="P:cell surface receptor signaling pathway"/>
    <property type="evidence" value="ECO:0007669"/>
    <property type="project" value="TreeGrafter"/>
</dbReference>
<reference evidence="8" key="3">
    <citation type="submission" date="2025-09" db="UniProtKB">
        <authorList>
            <consortium name="Ensembl"/>
        </authorList>
    </citation>
    <scope>IDENTIFICATION</scope>
</reference>
<keyword evidence="2" id="KW-1003">Cell membrane</keyword>
<dbReference type="FunCoup" id="A0A5F4WJY4">
    <property type="interactions" value="192"/>
</dbReference>
<comment type="subcellular location">
    <subcellularLocation>
        <location evidence="1">Cell membrane</location>
    </subcellularLocation>
</comment>
<keyword evidence="5" id="KW-0472">Membrane</keyword>
<feature type="chain" id="PRO_5023833777" evidence="6">
    <location>
        <begin position="22"/>
        <end position="178"/>
    </location>
</feature>
<organism evidence="8 9">
    <name type="scientific">Callithrix jacchus</name>
    <name type="common">White-tufted-ear marmoset</name>
    <name type="synonym">Simia Jacchus</name>
    <dbReference type="NCBI Taxonomy" id="9483"/>
    <lineage>
        <taxon>Eukaryota</taxon>
        <taxon>Metazoa</taxon>
        <taxon>Chordata</taxon>
        <taxon>Craniata</taxon>
        <taxon>Vertebrata</taxon>
        <taxon>Euteleostomi</taxon>
        <taxon>Mammalia</taxon>
        <taxon>Eutheria</taxon>
        <taxon>Euarchontoglires</taxon>
        <taxon>Primates</taxon>
        <taxon>Haplorrhini</taxon>
        <taxon>Platyrrhini</taxon>
        <taxon>Cebidae</taxon>
        <taxon>Callitrichinae</taxon>
        <taxon>Callithrix</taxon>
        <taxon>Callithrix</taxon>
    </lineage>
</organism>
<keyword evidence="3 6" id="KW-0732">Signal</keyword>
<dbReference type="InterPro" id="IPR036179">
    <property type="entry name" value="Ig-like_dom_sf"/>
</dbReference>
<feature type="domain" description="Ig-like" evidence="7">
    <location>
        <begin position="21"/>
        <end position="125"/>
    </location>
</feature>
<dbReference type="PANTHER" id="PTHR23268">
    <property type="entry name" value="T-CELL RECEPTOR BETA CHAIN"/>
    <property type="match status" value="1"/>
</dbReference>
<protein>
    <submittedName>
        <fullName evidence="8">T cell receptor beta variable 23-1 (non-functional)</fullName>
    </submittedName>
</protein>
<evidence type="ECO:0000256" key="2">
    <source>
        <dbReference type="ARBA" id="ARBA00022475"/>
    </source>
</evidence>
<reference evidence="8" key="2">
    <citation type="submission" date="2025-08" db="UniProtKB">
        <authorList>
            <consortium name="Ensembl"/>
        </authorList>
    </citation>
    <scope>IDENTIFICATION</scope>
</reference>
<evidence type="ECO:0000313" key="9">
    <source>
        <dbReference type="Proteomes" id="UP000008225"/>
    </source>
</evidence>
<dbReference type="InterPro" id="IPR050413">
    <property type="entry name" value="TCR_beta_variable"/>
</dbReference>
<evidence type="ECO:0000256" key="5">
    <source>
        <dbReference type="ARBA" id="ARBA00023136"/>
    </source>
</evidence>
<dbReference type="SUPFAM" id="SSF48726">
    <property type="entry name" value="Immunoglobulin"/>
    <property type="match status" value="1"/>
</dbReference>
<dbReference type="Gene3D" id="2.60.40.10">
    <property type="entry name" value="Immunoglobulins"/>
    <property type="match status" value="1"/>
</dbReference>
<gene>
    <name evidence="8" type="primary">TRBV23-1</name>
</gene>
<dbReference type="AlphaFoldDB" id="A0A5F4WJY4"/>
<proteinExistence type="predicted"/>
<accession>A0A5F4WJY4</accession>
<dbReference type="PANTHER" id="PTHR23268:SF82">
    <property type="entry name" value="NON-FUNCTIONAL T CELL RECEPTOR BETA VARIABLE 23-1-RELATED"/>
    <property type="match status" value="1"/>
</dbReference>
<evidence type="ECO:0000256" key="4">
    <source>
        <dbReference type="ARBA" id="ARBA00022859"/>
    </source>
</evidence>
<keyword evidence="9" id="KW-1185">Reference proteome</keyword>
<dbReference type="PROSITE" id="PS50835">
    <property type="entry name" value="IG_LIKE"/>
    <property type="match status" value="1"/>
</dbReference>
<dbReference type="InterPro" id="IPR013106">
    <property type="entry name" value="Ig_V-set"/>
</dbReference>
<evidence type="ECO:0000256" key="6">
    <source>
        <dbReference type="SAM" id="SignalP"/>
    </source>
</evidence>
<evidence type="ECO:0000256" key="3">
    <source>
        <dbReference type="ARBA" id="ARBA00022729"/>
    </source>
</evidence>
<name>A0A5F4WJY4_CALJA</name>
<dbReference type="GeneTree" id="ENSGT00940000155819"/>